<dbReference type="EMBL" id="JAMPKK010000059">
    <property type="protein sequence ID" value="MEP0867121.1"/>
    <property type="molecule type" value="Genomic_DNA"/>
</dbReference>
<accession>A0ABV0JUN1</accession>
<evidence type="ECO:0000313" key="2">
    <source>
        <dbReference type="Proteomes" id="UP001442494"/>
    </source>
</evidence>
<proteinExistence type="predicted"/>
<organism evidence="1 2">
    <name type="scientific">Funiculus sociatus GB2-A5</name>
    <dbReference type="NCBI Taxonomy" id="2933946"/>
    <lineage>
        <taxon>Bacteria</taxon>
        <taxon>Bacillati</taxon>
        <taxon>Cyanobacteriota</taxon>
        <taxon>Cyanophyceae</taxon>
        <taxon>Coleofasciculales</taxon>
        <taxon>Coleofasciculaceae</taxon>
        <taxon>Funiculus</taxon>
    </lineage>
</organism>
<comment type="caution">
    <text evidence="1">The sequence shown here is derived from an EMBL/GenBank/DDBJ whole genome shotgun (WGS) entry which is preliminary data.</text>
</comment>
<sequence>MLLRTFDHNASRKQLLHNSRATGADYHGNAGGSGRGQTTVVVVVW</sequence>
<reference evidence="1 2" key="1">
    <citation type="submission" date="2022-04" db="EMBL/GenBank/DDBJ databases">
        <title>Positive selection, recombination, and allopatry shape intraspecific diversity of widespread and dominant cyanobacteria.</title>
        <authorList>
            <person name="Wei J."/>
            <person name="Shu W."/>
            <person name="Hu C."/>
        </authorList>
    </citation>
    <scope>NUCLEOTIDE SEQUENCE [LARGE SCALE GENOMIC DNA]</scope>
    <source>
        <strain evidence="1 2">GB2-A5</strain>
    </source>
</reference>
<keyword evidence="2" id="KW-1185">Reference proteome</keyword>
<evidence type="ECO:0000313" key="1">
    <source>
        <dbReference type="EMBL" id="MEP0867121.1"/>
    </source>
</evidence>
<dbReference type="RefSeq" id="WP_206755760.1">
    <property type="nucleotide sequence ID" value="NZ_JAMPKK010000059.1"/>
</dbReference>
<protein>
    <submittedName>
        <fullName evidence="1">Uncharacterized protein</fullName>
    </submittedName>
</protein>
<dbReference type="Proteomes" id="UP001442494">
    <property type="component" value="Unassembled WGS sequence"/>
</dbReference>
<gene>
    <name evidence="1" type="ORF">NDI37_21965</name>
</gene>
<name>A0ABV0JUN1_9CYAN</name>